<evidence type="ECO:0000313" key="6">
    <source>
        <dbReference type="EMBL" id="SNC73344.1"/>
    </source>
</evidence>
<dbReference type="HAMAP" id="MF_01151">
    <property type="entry name" value="GrpE"/>
    <property type="match status" value="1"/>
</dbReference>
<gene>
    <name evidence="3" type="primary">grpE</name>
    <name evidence="6" type="ORF">SAMN05445756_1918</name>
</gene>
<name>A0A212U5I6_9MICO</name>
<sequence>MADETTQDPTQQTDETAQQARPEDQDAPRAAEAQPDAPEGEPAEEADDSTGEPAAEGAEHPDTILAAERLADLQRAQADLVNYRNRMERLRAQDKDNTIAGVVEALIPVLDDIHMARQAGDLEGGPFAAIATKLEGVLERYGVESIGEVGETFDPNHHEALLHTEGDLPEGATETTVVQVLQPGFRVNKRIVRAARVAVADPS</sequence>
<evidence type="ECO:0000256" key="4">
    <source>
        <dbReference type="RuleBase" id="RU004478"/>
    </source>
</evidence>
<dbReference type="SUPFAM" id="SSF58014">
    <property type="entry name" value="Coiled-coil domain of nucleotide exchange factor GrpE"/>
    <property type="match status" value="1"/>
</dbReference>
<dbReference type="Pfam" id="PF01025">
    <property type="entry name" value="GrpE"/>
    <property type="match status" value="1"/>
</dbReference>
<dbReference type="PRINTS" id="PR00773">
    <property type="entry name" value="GRPEPROTEIN"/>
</dbReference>
<dbReference type="RefSeq" id="WP_088818910.1">
    <property type="nucleotide sequence ID" value="NZ_FYEZ01000003.1"/>
</dbReference>
<dbReference type="AlphaFoldDB" id="A0A212U5I6"/>
<dbReference type="GO" id="GO:0006457">
    <property type="term" value="P:protein folding"/>
    <property type="evidence" value="ECO:0007669"/>
    <property type="project" value="InterPro"/>
</dbReference>
<dbReference type="EMBL" id="FYEZ01000003">
    <property type="protein sequence ID" value="SNC73344.1"/>
    <property type="molecule type" value="Genomic_DNA"/>
</dbReference>
<dbReference type="GO" id="GO:0005737">
    <property type="term" value="C:cytoplasm"/>
    <property type="evidence" value="ECO:0007669"/>
    <property type="project" value="UniProtKB-SubCell"/>
</dbReference>
<dbReference type="PANTHER" id="PTHR21237">
    <property type="entry name" value="GRPE PROTEIN"/>
    <property type="match status" value="1"/>
</dbReference>
<dbReference type="InterPro" id="IPR000740">
    <property type="entry name" value="GrpE"/>
</dbReference>
<accession>A0A212U5I6</accession>
<dbReference type="OrthoDB" id="5191115at2"/>
<keyword evidence="7" id="KW-1185">Reference proteome</keyword>
<comment type="function">
    <text evidence="3">Participates actively in the response to hyperosmotic and heat shock by preventing the aggregation of stress-denatured proteins, in association with DnaK and GrpE. It is the nucleotide exchange factor for DnaK and may function as a thermosensor. Unfolded proteins bind initially to DnaJ; upon interaction with the DnaJ-bound protein, DnaK hydrolyzes its bound ATP, resulting in the formation of a stable complex. GrpE releases ADP from DnaK; ATP binding to DnaK triggers the release of the substrate protein, thus completing the reaction cycle. Several rounds of ATP-dependent interactions between DnaJ, DnaK and GrpE are required for fully efficient folding.</text>
</comment>
<evidence type="ECO:0000256" key="3">
    <source>
        <dbReference type="HAMAP-Rule" id="MF_01151"/>
    </source>
</evidence>
<evidence type="ECO:0000256" key="5">
    <source>
        <dbReference type="SAM" id="MobiDB-lite"/>
    </source>
</evidence>
<dbReference type="SUPFAM" id="SSF51064">
    <property type="entry name" value="Head domain of nucleotide exchange factor GrpE"/>
    <property type="match status" value="1"/>
</dbReference>
<dbReference type="PANTHER" id="PTHR21237:SF23">
    <property type="entry name" value="GRPE PROTEIN HOMOLOG, MITOCHONDRIAL"/>
    <property type="match status" value="1"/>
</dbReference>
<organism evidence="6 7">
    <name type="scientific">Kytococcus aerolatus</name>
    <dbReference type="NCBI Taxonomy" id="592308"/>
    <lineage>
        <taxon>Bacteria</taxon>
        <taxon>Bacillati</taxon>
        <taxon>Actinomycetota</taxon>
        <taxon>Actinomycetes</taxon>
        <taxon>Micrococcales</taxon>
        <taxon>Kytococcaceae</taxon>
        <taxon>Kytococcus</taxon>
    </lineage>
</organism>
<dbReference type="InterPro" id="IPR009012">
    <property type="entry name" value="GrpE_head"/>
</dbReference>
<dbReference type="GO" id="GO:0000774">
    <property type="term" value="F:adenyl-nucleotide exchange factor activity"/>
    <property type="evidence" value="ECO:0007669"/>
    <property type="project" value="InterPro"/>
</dbReference>
<dbReference type="GO" id="GO:0051082">
    <property type="term" value="F:unfolded protein binding"/>
    <property type="evidence" value="ECO:0007669"/>
    <property type="project" value="TreeGrafter"/>
</dbReference>
<dbReference type="Gene3D" id="2.30.22.10">
    <property type="entry name" value="Head domain of nucleotide exchange factor GrpE"/>
    <property type="match status" value="1"/>
</dbReference>
<evidence type="ECO:0000256" key="1">
    <source>
        <dbReference type="ARBA" id="ARBA00009054"/>
    </source>
</evidence>
<proteinExistence type="inferred from homology"/>
<feature type="region of interest" description="Disordered" evidence="5">
    <location>
        <begin position="1"/>
        <end position="60"/>
    </location>
</feature>
<comment type="subcellular location">
    <subcellularLocation>
        <location evidence="3">Cytoplasm</location>
    </subcellularLocation>
</comment>
<keyword evidence="3" id="KW-0346">Stress response</keyword>
<keyword evidence="3" id="KW-0963">Cytoplasm</keyword>
<comment type="similarity">
    <text evidence="1 3 4">Belongs to the GrpE family.</text>
</comment>
<feature type="compositionally biased region" description="Acidic residues" evidence="5">
    <location>
        <begin position="38"/>
        <end position="50"/>
    </location>
</feature>
<dbReference type="Proteomes" id="UP000198122">
    <property type="component" value="Unassembled WGS sequence"/>
</dbReference>
<feature type="compositionally biased region" description="Low complexity" evidence="5">
    <location>
        <begin position="7"/>
        <end position="20"/>
    </location>
</feature>
<evidence type="ECO:0000313" key="7">
    <source>
        <dbReference type="Proteomes" id="UP000198122"/>
    </source>
</evidence>
<protein>
    <recommendedName>
        <fullName evidence="3">Protein GrpE</fullName>
    </recommendedName>
    <alternativeName>
        <fullName evidence="3">HSP-70 cofactor</fullName>
    </alternativeName>
</protein>
<reference evidence="6 7" key="1">
    <citation type="submission" date="2017-06" db="EMBL/GenBank/DDBJ databases">
        <authorList>
            <person name="Kim H.J."/>
            <person name="Triplett B.A."/>
        </authorList>
    </citation>
    <scope>NUCLEOTIDE SEQUENCE [LARGE SCALE GENOMIC DNA]</scope>
    <source>
        <strain evidence="6 7">DSM 22179</strain>
    </source>
</reference>
<keyword evidence="2 3" id="KW-0143">Chaperone</keyword>
<dbReference type="CDD" id="cd00446">
    <property type="entry name" value="GrpE"/>
    <property type="match status" value="1"/>
</dbReference>
<evidence type="ECO:0000256" key="2">
    <source>
        <dbReference type="ARBA" id="ARBA00023186"/>
    </source>
</evidence>
<dbReference type="GO" id="GO:0042803">
    <property type="term" value="F:protein homodimerization activity"/>
    <property type="evidence" value="ECO:0007669"/>
    <property type="project" value="InterPro"/>
</dbReference>
<comment type="subunit">
    <text evidence="3">Homodimer.</text>
</comment>
<dbReference type="Gene3D" id="3.90.20.20">
    <property type="match status" value="1"/>
</dbReference>
<dbReference type="InterPro" id="IPR013805">
    <property type="entry name" value="GrpE_CC"/>
</dbReference>
<dbReference type="GO" id="GO:0051087">
    <property type="term" value="F:protein-folding chaperone binding"/>
    <property type="evidence" value="ECO:0007669"/>
    <property type="project" value="InterPro"/>
</dbReference>